<sequence length="612" mass="70061">MTPLNTRFFVCSLLLIGVSLRVHGFEADTARLVATKKYLEAHQEPDDIVSSFSETWEAIKTRLECGENFAFTRWTDDLLPWIRGRPTLSSGWTKLTNGKKIPNQFQKYQSDLHASVANVSDASGDGSKAGAYFLGLPFPRCSDESVDAQRDLKWLSLYFAEDLLARAQAQYFTYAWLFHDSNVENSRSLIQWLINSCRRKVVYIGFELEELPSVHTAIQLPDLHGKLGETNGQIAWYVTHREDINRQLEDKARTEQDTTFIVAAGALSNVFIHKLWRTNPTGNTYLNIGPVFQQARPFNRTARTFARTTFKYAACRESRWMVSPVKDGKREVVAEEVDTSEEWQDRHECVAGRCAYFQVPRAREAKLCQAGQGLGCAPAAEDAVVHEPIISRFTLPEGLWDHQKNQLDQAKRLKEGAEARERQAARAVALNRTHELLMAQYEEDDRQRNYTNALRAHEEEEEREEREEWARSKEVHKVKHGIANCIPHALSTEQVEQIGTNVACLTSKTVLVNETDDHTAELRFHKSVRDADNSWKDKSAGSKCLFLPIEEGKLSWNFKGLINDWLKDSLAWRNIWQVARTTTYFQQETLAKFLTQPAQMCLWQTLRTSLLS</sequence>
<feature type="signal peptide" evidence="2">
    <location>
        <begin position="1"/>
        <end position="24"/>
    </location>
</feature>
<keyword evidence="2" id="KW-0732">Signal</keyword>
<dbReference type="EMBL" id="LGRX02018145">
    <property type="protein sequence ID" value="KAK3260125.1"/>
    <property type="molecule type" value="Genomic_DNA"/>
</dbReference>
<dbReference type="Proteomes" id="UP001190700">
    <property type="component" value="Unassembled WGS sequence"/>
</dbReference>
<proteinExistence type="predicted"/>
<reference evidence="3 4" key="1">
    <citation type="journal article" date="2015" name="Genome Biol. Evol.">
        <title>Comparative Genomics of a Bacterivorous Green Alga Reveals Evolutionary Causalities and Consequences of Phago-Mixotrophic Mode of Nutrition.</title>
        <authorList>
            <person name="Burns J.A."/>
            <person name="Paasch A."/>
            <person name="Narechania A."/>
            <person name="Kim E."/>
        </authorList>
    </citation>
    <scope>NUCLEOTIDE SEQUENCE [LARGE SCALE GENOMIC DNA]</scope>
    <source>
        <strain evidence="3 4">PLY_AMNH</strain>
    </source>
</reference>
<evidence type="ECO:0000256" key="1">
    <source>
        <dbReference type="SAM" id="Coils"/>
    </source>
</evidence>
<evidence type="ECO:0000256" key="2">
    <source>
        <dbReference type="SAM" id="SignalP"/>
    </source>
</evidence>
<name>A0AAE0FI30_9CHLO</name>
<comment type="caution">
    <text evidence="3">The sequence shown here is derived from an EMBL/GenBank/DDBJ whole genome shotgun (WGS) entry which is preliminary data.</text>
</comment>
<protein>
    <submittedName>
        <fullName evidence="3">Uncharacterized protein</fullName>
    </submittedName>
</protein>
<dbReference type="AlphaFoldDB" id="A0AAE0FI30"/>
<organism evidence="3 4">
    <name type="scientific">Cymbomonas tetramitiformis</name>
    <dbReference type="NCBI Taxonomy" id="36881"/>
    <lineage>
        <taxon>Eukaryota</taxon>
        <taxon>Viridiplantae</taxon>
        <taxon>Chlorophyta</taxon>
        <taxon>Pyramimonadophyceae</taxon>
        <taxon>Pyramimonadales</taxon>
        <taxon>Pyramimonadaceae</taxon>
        <taxon>Cymbomonas</taxon>
    </lineage>
</organism>
<evidence type="ECO:0000313" key="3">
    <source>
        <dbReference type="EMBL" id="KAK3260125.1"/>
    </source>
</evidence>
<evidence type="ECO:0000313" key="4">
    <source>
        <dbReference type="Proteomes" id="UP001190700"/>
    </source>
</evidence>
<feature type="coiled-coil region" evidence="1">
    <location>
        <begin position="400"/>
        <end position="467"/>
    </location>
</feature>
<gene>
    <name evidence="3" type="ORF">CYMTET_30903</name>
</gene>
<keyword evidence="4" id="KW-1185">Reference proteome</keyword>
<feature type="chain" id="PRO_5041980109" evidence="2">
    <location>
        <begin position="25"/>
        <end position="612"/>
    </location>
</feature>
<accession>A0AAE0FI30</accession>
<keyword evidence="1" id="KW-0175">Coiled coil</keyword>